<feature type="transmembrane region" description="Helical" evidence="1">
    <location>
        <begin position="404"/>
        <end position="424"/>
    </location>
</feature>
<gene>
    <name evidence="2" type="ordered locus">Bsel_0923</name>
</gene>
<keyword evidence="1" id="KW-1133">Transmembrane helix</keyword>
<proteinExistence type="predicted"/>
<dbReference type="CDD" id="cd02947">
    <property type="entry name" value="TRX_family"/>
    <property type="match status" value="1"/>
</dbReference>
<dbReference type="eggNOG" id="COG0785">
    <property type="taxonomic scope" value="Bacteria"/>
</dbReference>
<dbReference type="Pfam" id="PF13728">
    <property type="entry name" value="TraF"/>
    <property type="match status" value="1"/>
</dbReference>
<feature type="transmembrane region" description="Helical" evidence="1">
    <location>
        <begin position="337"/>
        <end position="361"/>
    </location>
</feature>
<feature type="transmembrane region" description="Helical" evidence="1">
    <location>
        <begin position="381"/>
        <end position="398"/>
    </location>
</feature>
<feature type="transmembrane region" description="Helical" evidence="1">
    <location>
        <begin position="170"/>
        <end position="197"/>
    </location>
</feature>
<dbReference type="STRING" id="439292.Bsel_0923"/>
<dbReference type="HOGENOM" id="CLU_046133_0_0_9"/>
<dbReference type="KEGG" id="bse:Bsel_0923"/>
<organism evidence="2 3">
    <name type="scientific">Bacillus selenitireducens (strain ATCC 700615 / DSM 15326 / MLS10)</name>
    <dbReference type="NCBI Taxonomy" id="439292"/>
    <lineage>
        <taxon>Bacteria</taxon>
        <taxon>Bacillati</taxon>
        <taxon>Bacillota</taxon>
        <taxon>Bacilli</taxon>
        <taxon>Bacillales</taxon>
        <taxon>Bacillaceae</taxon>
        <taxon>Salisediminibacterium</taxon>
    </lineage>
</organism>
<keyword evidence="3" id="KW-1185">Reference proteome</keyword>
<keyword evidence="1" id="KW-0472">Membrane</keyword>
<protein>
    <recommendedName>
        <fullName evidence="4">Cytochrome c biogenesis protein transmembrane region</fullName>
    </recommendedName>
</protein>
<dbReference type="InterPro" id="IPR036249">
    <property type="entry name" value="Thioredoxin-like_sf"/>
</dbReference>
<evidence type="ECO:0000256" key="1">
    <source>
        <dbReference type="SAM" id="Phobius"/>
    </source>
</evidence>
<evidence type="ECO:0000313" key="2">
    <source>
        <dbReference type="EMBL" id="ADH98445.1"/>
    </source>
</evidence>
<evidence type="ECO:0008006" key="4">
    <source>
        <dbReference type="Google" id="ProtNLM"/>
    </source>
</evidence>
<reference evidence="2" key="1">
    <citation type="submission" date="2009-10" db="EMBL/GenBank/DDBJ databases">
        <title>Complete sequence of Bacillus selenitireducens MLS10.</title>
        <authorList>
            <consortium name="US DOE Joint Genome Institute"/>
            <person name="Lucas S."/>
            <person name="Copeland A."/>
            <person name="Lapidus A."/>
            <person name="Glavina del Rio T."/>
            <person name="Dalin E."/>
            <person name="Tice H."/>
            <person name="Bruce D."/>
            <person name="Goodwin L."/>
            <person name="Pitluck S."/>
            <person name="Sims D."/>
            <person name="Brettin T."/>
            <person name="Detter J.C."/>
            <person name="Han C."/>
            <person name="Larimer F."/>
            <person name="Land M."/>
            <person name="Hauser L."/>
            <person name="Kyrpides N."/>
            <person name="Ovchinnikova G."/>
            <person name="Stolz J."/>
        </authorList>
    </citation>
    <scope>NUCLEOTIDE SEQUENCE [LARGE SCALE GENOMIC DNA]</scope>
    <source>
        <strain evidence="2">MLS10</strain>
    </source>
</reference>
<keyword evidence="1" id="KW-0812">Transmembrane</keyword>
<dbReference type="Proteomes" id="UP000000271">
    <property type="component" value="Chromosome"/>
</dbReference>
<dbReference type="SUPFAM" id="SSF52833">
    <property type="entry name" value="Thioredoxin-like"/>
    <property type="match status" value="1"/>
</dbReference>
<feature type="transmembrane region" description="Helical" evidence="1">
    <location>
        <begin position="300"/>
        <end position="325"/>
    </location>
</feature>
<accession>D6Y054</accession>
<dbReference type="InterPro" id="IPR039555">
    <property type="entry name" value="TraF/TrbB"/>
</dbReference>
<dbReference type="EMBL" id="CP001791">
    <property type="protein sequence ID" value="ADH98445.1"/>
    <property type="molecule type" value="Genomic_DNA"/>
</dbReference>
<feature type="transmembrane region" description="Helical" evidence="1">
    <location>
        <begin position="209"/>
        <end position="236"/>
    </location>
</feature>
<dbReference type="Gene3D" id="3.40.30.10">
    <property type="entry name" value="Glutaredoxin"/>
    <property type="match status" value="1"/>
</dbReference>
<name>D6Y054_BACIE</name>
<evidence type="ECO:0000313" key="3">
    <source>
        <dbReference type="Proteomes" id="UP000000271"/>
    </source>
</evidence>
<dbReference type="AlphaFoldDB" id="D6Y054"/>
<dbReference type="OrthoDB" id="9798180at2"/>
<sequence length="430" mass="47195">MIQNFYQILYGKQLIPMNRFLLWLMILPLFFTAPGQAGAVSELPPDDSTLLYLYADTCPVCQEATPAVEAFTDEHGLTLKKIDVQEEASRDLVEHVWSHYGVTHRVVPTFVYHDNIMQGFDGSRDEPFAGLLEDGSADPDGDACGEDDETGAVLCSDARPDAADETDLHLLAVIGTTLTIGLTDGFNPCSLWALMFLMSMVLRLKDPKAVYLTGFVFILTITAIYGLFIAGTFAIVTNILGITWLRLLIFSFAALFALINIRDYFKETDDLTLSISDSHKKRWIAFSRGRLNSAGSMWRLALAAFAIGVFASLIELPCTAGYPIVWNGLMVSQGIGGASYAGLLGMYLFMYILVEFVILMLIGRSMKKMTLTAGIAKTMKLVSGTLMLYLAVLLLAGYEAMNNMTLLTGGSLAVIAVTLLYVWIRGRQAS</sequence>
<dbReference type="RefSeq" id="WP_013171870.1">
    <property type="nucleotide sequence ID" value="NC_014219.1"/>
</dbReference>
<feature type="transmembrane region" description="Helical" evidence="1">
    <location>
        <begin position="242"/>
        <end position="261"/>
    </location>
</feature>